<dbReference type="PROSITE" id="PS51733">
    <property type="entry name" value="BPL_LPL_CATALYTIC"/>
    <property type="match status" value="1"/>
</dbReference>
<feature type="domain" description="BPL/LPL catalytic" evidence="2">
    <location>
        <begin position="11"/>
        <end position="204"/>
    </location>
</feature>
<reference evidence="3" key="1">
    <citation type="submission" date="2020-11" db="EMBL/GenBank/DDBJ databases">
        <title>Azospira inquinata sp. nov.</title>
        <authorList>
            <person name="Moe W.M."/>
            <person name="Mikes M.C."/>
        </authorList>
    </citation>
    <scope>NUCLEOTIDE SEQUENCE</scope>
    <source>
        <strain evidence="3">Azo-3</strain>
    </source>
</reference>
<dbReference type="Pfam" id="PF03099">
    <property type="entry name" value="BPL_LplA_LipB"/>
    <property type="match status" value="1"/>
</dbReference>
<dbReference type="NCBIfam" id="TIGR00121">
    <property type="entry name" value="birA_ligase"/>
    <property type="match status" value="1"/>
</dbReference>
<dbReference type="PANTHER" id="PTHR12835:SF5">
    <property type="entry name" value="BIOTIN--PROTEIN LIGASE"/>
    <property type="match status" value="1"/>
</dbReference>
<organism evidence="3 4">
    <name type="scientific">Azospira inquinata</name>
    <dbReference type="NCBI Taxonomy" id="2785627"/>
    <lineage>
        <taxon>Bacteria</taxon>
        <taxon>Pseudomonadati</taxon>
        <taxon>Pseudomonadota</taxon>
        <taxon>Betaproteobacteria</taxon>
        <taxon>Rhodocyclales</taxon>
        <taxon>Rhodocyclaceae</taxon>
        <taxon>Azospira</taxon>
    </lineage>
</organism>
<dbReference type="KEGG" id="aiq:Azoinq_09165"/>
<dbReference type="GO" id="GO:0004077">
    <property type="term" value="F:biotin--[biotin carboxyl-carrier protein] ligase activity"/>
    <property type="evidence" value="ECO:0007669"/>
    <property type="project" value="UniProtKB-EC"/>
</dbReference>
<dbReference type="InterPro" id="IPR004143">
    <property type="entry name" value="BPL_LPL_catalytic"/>
</dbReference>
<dbReference type="Proteomes" id="UP000683428">
    <property type="component" value="Chromosome"/>
</dbReference>
<dbReference type="RefSeq" id="WP_216129798.1">
    <property type="nucleotide sequence ID" value="NZ_CP064782.1"/>
</dbReference>
<evidence type="ECO:0000313" key="3">
    <source>
        <dbReference type="EMBL" id="QWT48041.1"/>
    </source>
</evidence>
<evidence type="ECO:0000256" key="1">
    <source>
        <dbReference type="ARBA" id="ARBA00022598"/>
    </source>
</evidence>
<dbReference type="InterPro" id="IPR004408">
    <property type="entry name" value="Biotin_CoA_COase_ligase"/>
</dbReference>
<gene>
    <name evidence="3" type="ORF">Azoinq_09165</name>
</gene>
<sequence>MAHQPSALLDPARLGTLLTRGAGRFDVDALDCCDSTSSELSRRAQAGAPAGTVVVADAQTAGRGRRGRAWLAGPEEGLTFSLLWRFPRDFRHFSGLSLAVGVAVARACARLGADGVGLKWPNDVLAAVAGGWGKLAGILVELQAQGDGMLAVIGIGLNLQAPRLPPGAGLPVASLAERLGAVPERHAVMAALLDALAEVLEVFCHQGFAACREEWQGYHVWQDQTVVLMQDGQLQGRGLCRGADEDGALLLERDGRVVRYLAGDLSLRPA</sequence>
<keyword evidence="1 3" id="KW-0436">Ligase</keyword>
<dbReference type="EC" id="6.3.4.15" evidence="3"/>
<dbReference type="AlphaFoldDB" id="A0A975SL00"/>
<evidence type="ECO:0000259" key="2">
    <source>
        <dbReference type="PROSITE" id="PS51733"/>
    </source>
</evidence>
<dbReference type="PANTHER" id="PTHR12835">
    <property type="entry name" value="BIOTIN PROTEIN LIGASE"/>
    <property type="match status" value="1"/>
</dbReference>
<keyword evidence="4" id="KW-1185">Reference proteome</keyword>
<dbReference type="CDD" id="cd16442">
    <property type="entry name" value="BPL"/>
    <property type="match status" value="1"/>
</dbReference>
<proteinExistence type="predicted"/>
<name>A0A975SL00_9RHOO</name>
<dbReference type="GO" id="GO:0005737">
    <property type="term" value="C:cytoplasm"/>
    <property type="evidence" value="ECO:0007669"/>
    <property type="project" value="TreeGrafter"/>
</dbReference>
<evidence type="ECO:0000313" key="4">
    <source>
        <dbReference type="Proteomes" id="UP000683428"/>
    </source>
</evidence>
<accession>A0A975SL00</accession>
<protein>
    <submittedName>
        <fullName evidence="3">Biotin--[acetyl-CoA-carboxylase] ligase</fullName>
        <ecNumber evidence="3">6.3.4.15</ecNumber>
    </submittedName>
</protein>
<dbReference type="EMBL" id="CP064782">
    <property type="protein sequence ID" value="QWT48041.1"/>
    <property type="molecule type" value="Genomic_DNA"/>
</dbReference>